<gene>
    <name evidence="4" type="ORF">SAMN05421720_10493</name>
</gene>
<dbReference type="CDD" id="cd03789">
    <property type="entry name" value="GT9_LPS_heptosyltransferase"/>
    <property type="match status" value="1"/>
</dbReference>
<evidence type="ECO:0000256" key="3">
    <source>
        <dbReference type="SAM" id="MobiDB-lite"/>
    </source>
</evidence>
<dbReference type="STRING" id="69960.SAMN05421720_10493"/>
<dbReference type="Proteomes" id="UP000199412">
    <property type="component" value="Unassembled WGS sequence"/>
</dbReference>
<proteinExistence type="predicted"/>
<dbReference type="EMBL" id="FNAP01000004">
    <property type="protein sequence ID" value="SDE18379.1"/>
    <property type="molecule type" value="Genomic_DNA"/>
</dbReference>
<evidence type="ECO:0000313" key="5">
    <source>
        <dbReference type="Proteomes" id="UP000199412"/>
    </source>
</evidence>
<dbReference type="Gene3D" id="3.40.50.2000">
    <property type="entry name" value="Glycogen Phosphorylase B"/>
    <property type="match status" value="2"/>
</dbReference>
<feature type="region of interest" description="Disordered" evidence="3">
    <location>
        <begin position="329"/>
        <end position="360"/>
    </location>
</feature>
<evidence type="ECO:0000313" key="4">
    <source>
        <dbReference type="EMBL" id="SDE18379.1"/>
    </source>
</evidence>
<evidence type="ECO:0000256" key="2">
    <source>
        <dbReference type="ARBA" id="ARBA00022679"/>
    </source>
</evidence>
<keyword evidence="2 4" id="KW-0808">Transferase</keyword>
<dbReference type="AlphaFoldDB" id="A0A1G7AU71"/>
<dbReference type="GO" id="GO:0008713">
    <property type="term" value="F:ADP-heptose-lipopolysaccharide heptosyltransferase activity"/>
    <property type="evidence" value="ECO:0007669"/>
    <property type="project" value="TreeGrafter"/>
</dbReference>
<organism evidence="4 5">
    <name type="scientific">Rhodospira trueperi</name>
    <dbReference type="NCBI Taxonomy" id="69960"/>
    <lineage>
        <taxon>Bacteria</taxon>
        <taxon>Pseudomonadati</taxon>
        <taxon>Pseudomonadota</taxon>
        <taxon>Alphaproteobacteria</taxon>
        <taxon>Rhodospirillales</taxon>
        <taxon>Rhodospirillaceae</taxon>
        <taxon>Rhodospira</taxon>
    </lineage>
</organism>
<keyword evidence="5" id="KW-1185">Reference proteome</keyword>
<dbReference type="GO" id="GO:0005829">
    <property type="term" value="C:cytosol"/>
    <property type="evidence" value="ECO:0007669"/>
    <property type="project" value="TreeGrafter"/>
</dbReference>
<keyword evidence="1" id="KW-0328">Glycosyltransferase</keyword>
<dbReference type="PANTHER" id="PTHR30160">
    <property type="entry name" value="TETRAACYLDISACCHARIDE 4'-KINASE-RELATED"/>
    <property type="match status" value="1"/>
</dbReference>
<evidence type="ECO:0000256" key="1">
    <source>
        <dbReference type="ARBA" id="ARBA00022676"/>
    </source>
</evidence>
<reference evidence="4 5" key="1">
    <citation type="submission" date="2016-10" db="EMBL/GenBank/DDBJ databases">
        <authorList>
            <person name="de Groot N.N."/>
        </authorList>
    </citation>
    <scope>NUCLEOTIDE SEQUENCE [LARGE SCALE GENOMIC DNA]</scope>
    <source>
        <strain evidence="4 5">ATCC 700224</strain>
    </source>
</reference>
<dbReference type="Pfam" id="PF01075">
    <property type="entry name" value="Glyco_transf_9"/>
    <property type="match status" value="1"/>
</dbReference>
<name>A0A1G7AU71_9PROT</name>
<sequence length="360" mass="38680">MAEHNRVTRAVTETPSDTRPHVLVIKLSALGDVVLALGPMASIRRHHPDAHLTALTTRPFAPLLEASGLFDALHLDPKAGLRRPGAYAGLIRWLAASRFDRVYDLQTSDRSSGYFRALRLLGRAPAWSGIARGCAFRHDTPHRTRLHSIERQAEQLRIAGIPETLFPDLSFAWEGPNAANVTRFGLPEPFALLVPGGSAHRPEKRWPAERFAALTRALTDEGLTPVLLGTGAEADVIEAVRAACPAAVPLVDRTALLDIPALGRRAALAVGNDTGPLHMIALAGCPTVALFSAASNPDKHRPRGPAVLCLRRHDLADLAVEEVISGTLRVRTDPPRDPALLSGGSVPGSPERIGDARLTR</sequence>
<dbReference type="SUPFAM" id="SSF53756">
    <property type="entry name" value="UDP-Glycosyltransferase/glycogen phosphorylase"/>
    <property type="match status" value="1"/>
</dbReference>
<protein>
    <submittedName>
        <fullName evidence="4">ADP-heptose:LPS heptosyltransferase</fullName>
    </submittedName>
</protein>
<dbReference type="InterPro" id="IPR051199">
    <property type="entry name" value="LPS_LOS_Heptosyltrfase"/>
</dbReference>
<accession>A0A1G7AU71</accession>
<dbReference type="InterPro" id="IPR002201">
    <property type="entry name" value="Glyco_trans_9"/>
</dbReference>
<dbReference type="PANTHER" id="PTHR30160:SF1">
    <property type="entry name" value="LIPOPOLYSACCHARIDE 1,2-N-ACETYLGLUCOSAMINETRANSFERASE-RELATED"/>
    <property type="match status" value="1"/>
</dbReference>
<dbReference type="GO" id="GO:0009244">
    <property type="term" value="P:lipopolysaccharide core region biosynthetic process"/>
    <property type="evidence" value="ECO:0007669"/>
    <property type="project" value="TreeGrafter"/>
</dbReference>